<proteinExistence type="predicted"/>
<dbReference type="Proteomes" id="UP000485880">
    <property type="component" value="Unassembled WGS sequence"/>
</dbReference>
<name>A0A8B6M8T6_METTU</name>
<keyword evidence="2" id="KW-1185">Reference proteome</keyword>
<reference evidence="1 2" key="1">
    <citation type="submission" date="2019-05" db="EMBL/GenBank/DDBJ databases">
        <authorList>
            <person name="Farhan Ul Haque M."/>
        </authorList>
    </citation>
    <scope>NUCLEOTIDE SEQUENCE [LARGE SCALE GENOMIC DNA]</scope>
    <source>
        <strain evidence="1">2</strain>
    </source>
</reference>
<protein>
    <submittedName>
        <fullName evidence="1">DNA-invertase from lambdoid prophage e14</fullName>
    </submittedName>
</protein>
<comment type="caution">
    <text evidence="1">The sequence shown here is derived from an EMBL/GenBank/DDBJ whole genome shotgun (WGS) entry which is preliminary data.</text>
</comment>
<dbReference type="AlphaFoldDB" id="A0A8B6M8T6"/>
<evidence type="ECO:0000313" key="1">
    <source>
        <dbReference type="EMBL" id="VTZ51228.1"/>
    </source>
</evidence>
<accession>A0A8B6M8T6</accession>
<dbReference type="EMBL" id="CABFMQ020000091">
    <property type="protein sequence ID" value="VTZ51228.1"/>
    <property type="molecule type" value="Genomic_DNA"/>
</dbReference>
<sequence length="48" mass="5520">MERKPMLMLTAHQQPAAIKCRGRGELVREIARTYNISHCTIPRLKGSR</sequence>
<evidence type="ECO:0000313" key="2">
    <source>
        <dbReference type="Proteomes" id="UP000485880"/>
    </source>
</evidence>
<organism evidence="1 2">
    <name type="scientific">Methylocella tundrae</name>
    <dbReference type="NCBI Taxonomy" id="227605"/>
    <lineage>
        <taxon>Bacteria</taxon>
        <taxon>Pseudomonadati</taxon>
        <taxon>Pseudomonadota</taxon>
        <taxon>Alphaproteobacteria</taxon>
        <taxon>Hyphomicrobiales</taxon>
        <taxon>Beijerinckiaceae</taxon>
        <taxon>Methylocella</taxon>
    </lineage>
</organism>
<gene>
    <name evidence="1" type="ORF">MPC4_330028</name>
</gene>